<feature type="compositionally biased region" description="Basic residues" evidence="4">
    <location>
        <begin position="184"/>
        <end position="218"/>
    </location>
</feature>
<keyword evidence="2 3" id="KW-0456">Lyase</keyword>
<evidence type="ECO:0000256" key="4">
    <source>
        <dbReference type="SAM" id="MobiDB-lite"/>
    </source>
</evidence>
<sequence>MLRSSALAIDHGAHDAGHHRRVSEVPARRIRAAHGVVQAPRREPAATRPLHLVLGQPSRARARHAARAGRAVRDPQRGQHRAFVRPRARRRIGVRRIRGGGARSGRRRRVRALGLRRDACDRVVRVPRSSARRAQLAALRGRRETCERSARACGRAGARRFDGARKRRRATRESQYTSVGAARARARAPHAARLGVRHRDRLDRRARRRDGPLRRARRASAGARDAAARPARGVTHDTTRAAPGAARSTPRGPLPDPSPQGVRMTQSQHSQSAREALAERIVEAKTRKNLTFEQINEGTGLSVAFTTAALLGQHPLPADAARVVAAKLDLDDDAQRLLQTIPVRGSIPGGVPTDPTIYRFYEIVQVYGSTLKALIHEQFGDGIVSAINFKLDIKKVDDPEGGSRAVITLDGKYLPTKPF</sequence>
<dbReference type="InterPro" id="IPR008076">
    <property type="entry name" value="Cyanase"/>
</dbReference>
<gene>
    <name evidence="3 6" type="primary">cynS</name>
    <name evidence="6" type="ordered locus">BURPS1710b_3463</name>
</gene>
<dbReference type="PANTHER" id="PTHR34186">
    <property type="entry name" value="CYANATE HYDRATASE"/>
    <property type="match status" value="1"/>
</dbReference>
<evidence type="ECO:0000313" key="6">
    <source>
        <dbReference type="EMBL" id="ABA48518.1"/>
    </source>
</evidence>
<feature type="compositionally biased region" description="Basic and acidic residues" evidence="4">
    <location>
        <begin position="11"/>
        <end position="22"/>
    </location>
</feature>
<dbReference type="HAMAP" id="MF_00535">
    <property type="entry name" value="Cyanate_hydrat"/>
    <property type="match status" value="1"/>
</dbReference>
<dbReference type="SMART" id="SM01116">
    <property type="entry name" value="Cyanate_lyase"/>
    <property type="match status" value="1"/>
</dbReference>
<proteinExistence type="inferred from homology"/>
<evidence type="ECO:0000313" key="7">
    <source>
        <dbReference type="Proteomes" id="UP000002700"/>
    </source>
</evidence>
<dbReference type="InterPro" id="IPR003712">
    <property type="entry name" value="Cyanate_lyase_C"/>
</dbReference>
<dbReference type="Gene3D" id="1.10.260.40">
    <property type="entry name" value="lambda repressor-like DNA-binding domains"/>
    <property type="match status" value="1"/>
</dbReference>
<dbReference type="InterPro" id="IPR048564">
    <property type="entry name" value="CYNS_N"/>
</dbReference>
<dbReference type="PANTHER" id="PTHR34186:SF2">
    <property type="entry name" value="CYANATE HYDRATASE"/>
    <property type="match status" value="1"/>
</dbReference>
<dbReference type="GO" id="GO:0008824">
    <property type="term" value="F:cyanate hydratase activity"/>
    <property type="evidence" value="ECO:0007669"/>
    <property type="project" value="UniProtKB-UniRule"/>
</dbReference>
<dbReference type="HOGENOM" id="CLU_655026_0_0_4"/>
<feature type="compositionally biased region" description="Polar residues" evidence="4">
    <location>
        <begin position="263"/>
        <end position="273"/>
    </location>
</feature>
<dbReference type="EnsemblBacteria" id="ABA48518">
    <property type="protein sequence ID" value="ABA48518"/>
    <property type="gene ID" value="BURPS1710b_3463"/>
</dbReference>
<comment type="catalytic activity">
    <reaction evidence="3">
        <text>cyanate + hydrogencarbonate + 3 H(+) = NH4(+) + 2 CO2</text>
        <dbReference type="Rhea" id="RHEA:11120"/>
        <dbReference type="ChEBI" id="CHEBI:15378"/>
        <dbReference type="ChEBI" id="CHEBI:16526"/>
        <dbReference type="ChEBI" id="CHEBI:17544"/>
        <dbReference type="ChEBI" id="CHEBI:28938"/>
        <dbReference type="ChEBI" id="CHEBI:29195"/>
        <dbReference type="EC" id="4.2.1.104"/>
    </reaction>
</comment>
<feature type="region of interest" description="Disordered" evidence="4">
    <location>
        <begin position="1"/>
        <end position="22"/>
    </location>
</feature>
<organism evidence="6 7">
    <name type="scientific">Burkholderia pseudomallei (strain 1710b)</name>
    <dbReference type="NCBI Taxonomy" id="320372"/>
    <lineage>
        <taxon>Bacteria</taxon>
        <taxon>Pseudomonadati</taxon>
        <taxon>Pseudomonadota</taxon>
        <taxon>Betaproteobacteria</taxon>
        <taxon>Burkholderiales</taxon>
        <taxon>Burkholderiaceae</taxon>
        <taxon>Burkholderia</taxon>
        <taxon>pseudomallei group</taxon>
    </lineage>
</organism>
<protein>
    <recommendedName>
        <fullName evidence="3">Cyanate hydratase</fullName>
        <shortName evidence="3">Cyanase</shortName>
        <ecNumber evidence="3">4.2.1.104</ecNumber>
    </recommendedName>
    <alternativeName>
        <fullName evidence="3">Cyanate hydrolase</fullName>
    </alternativeName>
    <alternativeName>
        <fullName evidence="3">Cyanate lyase</fullName>
    </alternativeName>
</protein>
<dbReference type="NCBIfam" id="TIGR00673">
    <property type="entry name" value="cynS"/>
    <property type="match status" value="1"/>
</dbReference>
<dbReference type="SUPFAM" id="SSF47413">
    <property type="entry name" value="lambda repressor-like DNA-binding domains"/>
    <property type="match status" value="1"/>
</dbReference>
<name>Q3JNL9_BURP1</name>
<dbReference type="Pfam" id="PF21291">
    <property type="entry name" value="CYNS_N"/>
    <property type="match status" value="1"/>
</dbReference>
<comment type="similarity">
    <text evidence="3">Belongs to the cyanase family.</text>
</comment>
<comment type="function">
    <text evidence="1 3">Catalyzes the reaction of cyanate with bicarbonate to produce ammonia and carbon dioxide.</text>
</comment>
<dbReference type="AlphaFoldDB" id="Q3JNL9"/>
<dbReference type="EC" id="4.2.1.104" evidence="3"/>
<feature type="compositionally biased region" description="Low complexity" evidence="4">
    <location>
        <begin position="219"/>
        <end position="232"/>
    </location>
</feature>
<dbReference type="InterPro" id="IPR036581">
    <property type="entry name" value="Cyanate_lyase_C_sf"/>
</dbReference>
<evidence type="ECO:0000256" key="2">
    <source>
        <dbReference type="ARBA" id="ARBA00023239"/>
    </source>
</evidence>
<dbReference type="GO" id="GO:0003677">
    <property type="term" value="F:DNA binding"/>
    <property type="evidence" value="ECO:0007669"/>
    <property type="project" value="InterPro"/>
</dbReference>
<evidence type="ECO:0000256" key="1">
    <source>
        <dbReference type="ARBA" id="ARBA00003561"/>
    </source>
</evidence>
<dbReference type="Proteomes" id="UP000002700">
    <property type="component" value="Chromosome I"/>
</dbReference>
<feature type="active site" evidence="3">
    <location>
        <position position="359"/>
    </location>
</feature>
<dbReference type="CDD" id="cd00559">
    <property type="entry name" value="Cyanase_C"/>
    <property type="match status" value="1"/>
</dbReference>
<feature type="active site" evidence="3">
    <location>
        <position position="385"/>
    </location>
</feature>
<dbReference type="Gene3D" id="3.30.1160.10">
    <property type="entry name" value="Cyanate lyase, C-terminal domain"/>
    <property type="match status" value="1"/>
</dbReference>
<dbReference type="EMBL" id="CP000124">
    <property type="protein sequence ID" value="ABA48518.1"/>
    <property type="molecule type" value="Genomic_DNA"/>
</dbReference>
<dbReference type="PRINTS" id="PR01693">
    <property type="entry name" value="CYANASE"/>
</dbReference>
<dbReference type="KEGG" id="bpm:BURPS1710b_3463"/>
<evidence type="ECO:0000259" key="5">
    <source>
        <dbReference type="SMART" id="SM01116"/>
    </source>
</evidence>
<dbReference type="Pfam" id="PF02560">
    <property type="entry name" value="Cyanate_lyase"/>
    <property type="match status" value="1"/>
</dbReference>
<feature type="region of interest" description="Disordered" evidence="4">
    <location>
        <begin position="157"/>
        <end position="273"/>
    </location>
</feature>
<feature type="domain" description="Cyanate lyase C-terminal" evidence="5">
    <location>
        <begin position="346"/>
        <end position="419"/>
    </location>
</feature>
<accession>Q3JNL9</accession>
<feature type="active site" evidence="3">
    <location>
        <position position="362"/>
    </location>
</feature>
<dbReference type="InterPro" id="IPR010982">
    <property type="entry name" value="Lambda_DNA-bd_dom_sf"/>
</dbReference>
<dbReference type="SUPFAM" id="SSF55234">
    <property type="entry name" value="Cyanase C-terminal domain"/>
    <property type="match status" value="1"/>
</dbReference>
<evidence type="ECO:0000256" key="3">
    <source>
        <dbReference type="HAMAP-Rule" id="MF_00535"/>
    </source>
</evidence>
<dbReference type="NCBIfam" id="NF002773">
    <property type="entry name" value="PRK02866.1"/>
    <property type="match status" value="1"/>
</dbReference>
<reference evidence="6 7" key="1">
    <citation type="submission" date="2005-09" db="EMBL/GenBank/DDBJ databases">
        <authorList>
            <person name="Woods D.E."/>
            <person name="Nierman W.C."/>
        </authorList>
    </citation>
    <scope>NUCLEOTIDE SEQUENCE [LARGE SCALE GENOMIC DNA]</scope>
    <source>
        <strain evidence="6 7">1710b</strain>
    </source>
</reference>